<sequence>MPRDTVHRIGNTWKNPKTLTNVHRNYQSMRMVAQVGEDQYSANNVSGALTPPGSIGTGYIMEILNPVYEAIPKYLRTHNYRGITNLTDSPYQLGHKITERPFVWFQQNPKKFELFLKWMAHNRDGLPSWLETYPFEQEVGSTNDETVLFVDIGSVLGHQSIELRERFPKLPERIIIQDQEHVVLAIKPPHSVQ</sequence>
<accession>A0A9P6GAU2</accession>
<dbReference type="Gene3D" id="3.40.50.150">
    <property type="entry name" value="Vaccinia Virus protein VP39"/>
    <property type="match status" value="1"/>
</dbReference>
<keyword evidence="2" id="KW-1185">Reference proteome</keyword>
<protein>
    <submittedName>
        <fullName evidence="1">O-methyltransferase</fullName>
    </submittedName>
</protein>
<name>A0A9P6GAU2_9PLEO</name>
<evidence type="ECO:0000313" key="2">
    <source>
        <dbReference type="Proteomes" id="UP000756921"/>
    </source>
</evidence>
<dbReference type="AlphaFoldDB" id="A0A9P6GAU2"/>
<evidence type="ECO:0000313" key="1">
    <source>
        <dbReference type="EMBL" id="KAF9731713.1"/>
    </source>
</evidence>
<dbReference type="OrthoDB" id="2410195at2759"/>
<reference evidence="1" key="1">
    <citation type="journal article" date="2020" name="Mol. Plant Microbe Interact.">
        <title>Genome Sequence of the Biocontrol Agent Coniothyrium minitans strain Conio (IMI 134523).</title>
        <authorList>
            <person name="Patel D."/>
            <person name="Shittu T.A."/>
            <person name="Baroncelli R."/>
            <person name="Muthumeenakshi S."/>
            <person name="Osborne T.H."/>
            <person name="Janganan T.K."/>
            <person name="Sreenivasaprasad S."/>
        </authorList>
    </citation>
    <scope>NUCLEOTIDE SEQUENCE</scope>
    <source>
        <strain evidence="1">Conio</strain>
    </source>
</reference>
<dbReference type="EMBL" id="WJXW01000012">
    <property type="protein sequence ID" value="KAF9731713.1"/>
    <property type="molecule type" value="Genomic_DNA"/>
</dbReference>
<organism evidence="1 2">
    <name type="scientific">Paraphaeosphaeria minitans</name>
    <dbReference type="NCBI Taxonomy" id="565426"/>
    <lineage>
        <taxon>Eukaryota</taxon>
        <taxon>Fungi</taxon>
        <taxon>Dikarya</taxon>
        <taxon>Ascomycota</taxon>
        <taxon>Pezizomycotina</taxon>
        <taxon>Dothideomycetes</taxon>
        <taxon>Pleosporomycetidae</taxon>
        <taxon>Pleosporales</taxon>
        <taxon>Massarineae</taxon>
        <taxon>Didymosphaeriaceae</taxon>
        <taxon>Paraphaeosphaeria</taxon>
    </lineage>
</organism>
<dbReference type="InterPro" id="IPR029063">
    <property type="entry name" value="SAM-dependent_MTases_sf"/>
</dbReference>
<proteinExistence type="predicted"/>
<dbReference type="PANTHER" id="PTHR43712">
    <property type="entry name" value="PUTATIVE (AFU_ORTHOLOGUE AFUA_4G14580)-RELATED"/>
    <property type="match status" value="1"/>
</dbReference>
<comment type="caution">
    <text evidence="1">The sequence shown here is derived from an EMBL/GenBank/DDBJ whole genome shotgun (WGS) entry which is preliminary data.</text>
</comment>
<dbReference type="PANTHER" id="PTHR43712:SF1">
    <property type="entry name" value="HYPOTHETICAL O-METHYLTRANSFERASE (EUROFUNG)-RELATED"/>
    <property type="match status" value="1"/>
</dbReference>
<gene>
    <name evidence="1" type="ORF">PMIN01_10730</name>
</gene>
<dbReference type="Proteomes" id="UP000756921">
    <property type="component" value="Unassembled WGS sequence"/>
</dbReference>